<feature type="repeat" description="WD" evidence="3">
    <location>
        <begin position="667"/>
        <end position="701"/>
    </location>
</feature>
<dbReference type="InterPro" id="IPR011047">
    <property type="entry name" value="Quinoprotein_ADH-like_sf"/>
</dbReference>
<dbReference type="CDD" id="cd00200">
    <property type="entry name" value="WD40"/>
    <property type="match status" value="1"/>
</dbReference>
<dbReference type="Pfam" id="PF00400">
    <property type="entry name" value="WD40"/>
    <property type="match status" value="5"/>
</dbReference>
<feature type="domain" description="Protein kinase" evidence="5">
    <location>
        <begin position="13"/>
        <end position="301"/>
    </location>
</feature>
<dbReference type="InterPro" id="IPR015943">
    <property type="entry name" value="WD40/YVTN_repeat-like_dom_sf"/>
</dbReference>
<feature type="region of interest" description="Disordered" evidence="4">
    <location>
        <begin position="347"/>
        <end position="368"/>
    </location>
</feature>
<feature type="repeat" description="WD" evidence="3">
    <location>
        <begin position="702"/>
        <end position="742"/>
    </location>
</feature>
<dbReference type="Gene3D" id="1.10.510.10">
    <property type="entry name" value="Transferase(Phosphotransferase) domain 1"/>
    <property type="match status" value="1"/>
</dbReference>
<dbReference type="EMBL" id="WVIC01000009">
    <property type="protein sequence ID" value="NCJ06050.1"/>
    <property type="molecule type" value="Genomic_DNA"/>
</dbReference>
<dbReference type="PROSITE" id="PS00678">
    <property type="entry name" value="WD_REPEATS_1"/>
    <property type="match status" value="2"/>
</dbReference>
<dbReference type="GO" id="GO:0005524">
    <property type="term" value="F:ATP binding"/>
    <property type="evidence" value="ECO:0007669"/>
    <property type="project" value="InterPro"/>
</dbReference>
<evidence type="ECO:0000256" key="4">
    <source>
        <dbReference type="SAM" id="MobiDB-lite"/>
    </source>
</evidence>
<organism evidence="6 7">
    <name type="scientific">Petrachloros mirabilis ULC683</name>
    <dbReference type="NCBI Taxonomy" id="2781853"/>
    <lineage>
        <taxon>Bacteria</taxon>
        <taxon>Bacillati</taxon>
        <taxon>Cyanobacteriota</taxon>
        <taxon>Cyanophyceae</taxon>
        <taxon>Synechococcales</taxon>
        <taxon>Petrachlorosaceae</taxon>
        <taxon>Petrachloros</taxon>
        <taxon>Petrachloros mirabilis</taxon>
    </lineage>
</organism>
<dbReference type="SUPFAM" id="SSF56112">
    <property type="entry name" value="Protein kinase-like (PK-like)"/>
    <property type="match status" value="1"/>
</dbReference>
<dbReference type="PROSITE" id="PS50082">
    <property type="entry name" value="WD_REPEATS_2"/>
    <property type="match status" value="5"/>
</dbReference>
<dbReference type="Pfam" id="PF00069">
    <property type="entry name" value="Pkinase"/>
    <property type="match status" value="1"/>
</dbReference>
<keyword evidence="1 3" id="KW-0853">WD repeat</keyword>
<dbReference type="PANTHER" id="PTHR19879">
    <property type="entry name" value="TRANSCRIPTION INITIATION FACTOR TFIID"/>
    <property type="match status" value="1"/>
</dbReference>
<dbReference type="AlphaFoldDB" id="A0A8K2A7K4"/>
<protein>
    <recommendedName>
        <fullName evidence="5">Protein kinase domain-containing protein</fullName>
    </recommendedName>
</protein>
<evidence type="ECO:0000256" key="1">
    <source>
        <dbReference type="ARBA" id="ARBA00022574"/>
    </source>
</evidence>
<comment type="caution">
    <text evidence="6">The sequence shown here is derived from an EMBL/GenBank/DDBJ whole genome shotgun (WGS) entry which is preliminary data.</text>
</comment>
<feature type="repeat" description="WD" evidence="3">
    <location>
        <begin position="482"/>
        <end position="523"/>
    </location>
</feature>
<dbReference type="PANTHER" id="PTHR19879:SF9">
    <property type="entry name" value="TRANSCRIPTION INITIATION FACTOR TFIID SUBUNIT 5"/>
    <property type="match status" value="1"/>
</dbReference>
<evidence type="ECO:0000259" key="5">
    <source>
        <dbReference type="PROSITE" id="PS50011"/>
    </source>
</evidence>
<feature type="repeat" description="WD" evidence="3">
    <location>
        <begin position="524"/>
        <end position="565"/>
    </location>
</feature>
<keyword evidence="2" id="KW-0677">Repeat</keyword>
<gene>
    <name evidence="6" type="ORF">GS597_05880</name>
</gene>
<evidence type="ECO:0000256" key="2">
    <source>
        <dbReference type="ARBA" id="ARBA00022737"/>
    </source>
</evidence>
<dbReference type="InterPro" id="IPR011009">
    <property type="entry name" value="Kinase-like_dom_sf"/>
</dbReference>
<accession>A0A8K2A7K4</accession>
<dbReference type="PROSITE" id="PS50011">
    <property type="entry name" value="PROTEIN_KINASE_DOM"/>
    <property type="match status" value="1"/>
</dbReference>
<dbReference type="SMART" id="SM00320">
    <property type="entry name" value="WD40"/>
    <property type="match status" value="6"/>
</dbReference>
<dbReference type="InterPro" id="IPR000719">
    <property type="entry name" value="Prot_kinase_dom"/>
</dbReference>
<evidence type="ECO:0000256" key="3">
    <source>
        <dbReference type="PROSITE-ProRule" id="PRU00221"/>
    </source>
</evidence>
<dbReference type="PROSITE" id="PS50294">
    <property type="entry name" value="WD_REPEATS_REGION"/>
    <property type="match status" value="3"/>
</dbReference>
<keyword evidence="7" id="KW-1185">Reference proteome</keyword>
<evidence type="ECO:0000313" key="6">
    <source>
        <dbReference type="EMBL" id="NCJ06050.1"/>
    </source>
</evidence>
<reference evidence="6" key="1">
    <citation type="submission" date="2019-12" db="EMBL/GenBank/DDBJ databases">
        <title>High-Quality draft genome sequences of three cyanobacteria isolated from the limestone walls of the Old Cathedral of Coimbra.</title>
        <authorList>
            <person name="Tiago I."/>
            <person name="Soares F."/>
            <person name="Portugal A."/>
        </authorList>
    </citation>
    <scope>NUCLEOTIDE SEQUENCE [LARGE SCALE GENOMIC DNA]</scope>
    <source>
        <strain evidence="6">C</strain>
    </source>
</reference>
<dbReference type="InterPro" id="IPR001680">
    <property type="entry name" value="WD40_rpt"/>
</dbReference>
<feature type="repeat" description="WD" evidence="3">
    <location>
        <begin position="743"/>
        <end position="784"/>
    </location>
</feature>
<dbReference type="SUPFAM" id="SSF50998">
    <property type="entry name" value="Quinoprotein alcohol dehydrogenase-like"/>
    <property type="match status" value="1"/>
</dbReference>
<dbReference type="InterPro" id="IPR019775">
    <property type="entry name" value="WD40_repeat_CS"/>
</dbReference>
<dbReference type="Proteomes" id="UP000607397">
    <property type="component" value="Unassembled WGS sequence"/>
</dbReference>
<name>A0A8K2A7K4_9CYAN</name>
<proteinExistence type="predicted"/>
<sequence>MRVLTRRFAGCSLTLTQQIANSGEGTVWETSEAGYLAKIYHQPTPDRIQKLMVMVAHPPADSRSHLSPVTFAWPQDLLDDVRGQCVGFLMPKIAESVRLSVIYNPRLRNRQAPQFNWQYLHTTALNVALAIEELHQSGYVLGDIKPQNLLVNNEALVSIIDTDSFQVRNPQNGALHRCLVGSEGFTPVELLGQDLAMVDQSEVHDRFRLGVIIYLLLFGDQPFKGKWLGSGESPQPTTLIQKGYWPFAPQSLIRPGPTTIPLAIVHPQVQACFQACFTQGHTQPNARPSAAQWVQALRVAIAALRSCPFERNHHFSTHQSHCYWCDRKRQLGLDIFSPKAAPTKGAVSRQHLARSRLPRPSTRGLKSAPLPQPQLLTQVLRIAPNSIQSPIKSSWRFSPPSKTVIGGTLCTLSLVGLGLLLLPELESRNQSRSRQTLGRNLTALVTAFQEHLPWTERLIPTVVEEPASAVVVATSASEALPEHSHWDAITSLALSPDNHTLVSGSRDLTLKVWDFTTGELLATLLDHYEPIVSVDISKDGQTLVSVSASGKVFIWDLPTRKLLRTLVSQSLWVTDGAVRATAINAQGTLLASSISGGALLLQSLQTNKQIRIPSQSIASEQAIAMTPAPHKLVSSSSTGNLNLWDAQTGDLLLSFPGTTQNLPLEFIRTLALSPNGNVLASGSWSGSIRLWNPQTGQVVGTLSGHEDSISALQVSPDNQLLISAGHSQIKIWHLATRRLLRTILTDQIEIKTLTLSSDGRYVIGGGENPIIKVWDLSTGDLVRTFPPHP</sequence>
<dbReference type="Gene3D" id="2.130.10.10">
    <property type="entry name" value="YVTN repeat-like/Quinoprotein amine dehydrogenase"/>
    <property type="match status" value="2"/>
</dbReference>
<dbReference type="RefSeq" id="WP_161824533.1">
    <property type="nucleotide sequence ID" value="NZ_WVIC01000009.1"/>
</dbReference>
<evidence type="ECO:0000313" key="7">
    <source>
        <dbReference type="Proteomes" id="UP000607397"/>
    </source>
</evidence>
<dbReference type="GO" id="GO:0004672">
    <property type="term" value="F:protein kinase activity"/>
    <property type="evidence" value="ECO:0007669"/>
    <property type="project" value="InterPro"/>
</dbReference>